<protein>
    <recommendedName>
        <fullName evidence="3">Replication-relaxation</fullName>
    </recommendedName>
</protein>
<dbReference type="Proteomes" id="UP001236569">
    <property type="component" value="Unassembled WGS sequence"/>
</dbReference>
<accession>A0ABT6YVF5</accession>
<name>A0ABT6YVF5_9BACT</name>
<dbReference type="RefSeq" id="WP_283372195.1">
    <property type="nucleotide sequence ID" value="NZ_JASHID010000036.1"/>
</dbReference>
<evidence type="ECO:0008006" key="3">
    <source>
        <dbReference type="Google" id="ProtNLM"/>
    </source>
</evidence>
<evidence type="ECO:0000313" key="2">
    <source>
        <dbReference type="Proteomes" id="UP001236569"/>
    </source>
</evidence>
<proteinExistence type="predicted"/>
<sequence>MIKNKKQGDVIHISGMQEKILRELSTYKFLTVSQMLKLKVGTRNRIYENIQKLIEYGFVKFADYKALLRYGHQLERFHFLTPKGANLLVSNTPNYHLDNVRFPKSNTTLFTHDYFHRFSSINTHISFRKWCKDYNMSLKRYEDYFDVVGSRKKHSTEPMKAITRIEFGNGYFLDPDGVAIYENNDKLKITLIETYNGKDTKRVVEQLRKHLYIIKHGLASSKYKIEAPTRVCCTFEDANARDAVIKRINTDPYFQFKDIEYYLFFGVASDVWRDFENSFMNTEGEFLKMSNLRPVTINT</sequence>
<keyword evidence="2" id="KW-1185">Reference proteome</keyword>
<organism evidence="1 2">
    <name type="scientific">Flectobacillus longus</name>
    <dbReference type="NCBI Taxonomy" id="2984207"/>
    <lineage>
        <taxon>Bacteria</taxon>
        <taxon>Pseudomonadati</taxon>
        <taxon>Bacteroidota</taxon>
        <taxon>Cytophagia</taxon>
        <taxon>Cytophagales</taxon>
        <taxon>Flectobacillaceae</taxon>
        <taxon>Flectobacillus</taxon>
    </lineage>
</organism>
<evidence type="ECO:0000313" key="1">
    <source>
        <dbReference type="EMBL" id="MDI9867569.1"/>
    </source>
</evidence>
<dbReference type="EMBL" id="JASHID010000036">
    <property type="protein sequence ID" value="MDI9867569.1"/>
    <property type="molecule type" value="Genomic_DNA"/>
</dbReference>
<gene>
    <name evidence="1" type="ORF">QM480_24705</name>
</gene>
<reference evidence="1 2" key="1">
    <citation type="submission" date="2023-05" db="EMBL/GenBank/DDBJ databases">
        <title>Novel species of genus Flectobacillus isolated from stream in China.</title>
        <authorList>
            <person name="Lu H."/>
        </authorList>
    </citation>
    <scope>NUCLEOTIDE SEQUENCE [LARGE SCALE GENOMIC DNA]</scope>
    <source>
        <strain evidence="1 2">DC10W</strain>
    </source>
</reference>
<comment type="caution">
    <text evidence="1">The sequence shown here is derived from an EMBL/GenBank/DDBJ whole genome shotgun (WGS) entry which is preliminary data.</text>
</comment>